<keyword evidence="2" id="KW-1185">Reference proteome</keyword>
<name>A0A8S1RP16_9CILI</name>
<dbReference type="Proteomes" id="UP000692954">
    <property type="component" value="Unassembled WGS sequence"/>
</dbReference>
<dbReference type="EMBL" id="CAJJDN010000207">
    <property type="protein sequence ID" value="CAD8129082.1"/>
    <property type="molecule type" value="Genomic_DNA"/>
</dbReference>
<organism evidence="1 2">
    <name type="scientific">Paramecium sonneborni</name>
    <dbReference type="NCBI Taxonomy" id="65129"/>
    <lineage>
        <taxon>Eukaryota</taxon>
        <taxon>Sar</taxon>
        <taxon>Alveolata</taxon>
        <taxon>Ciliophora</taxon>
        <taxon>Intramacronucleata</taxon>
        <taxon>Oligohymenophorea</taxon>
        <taxon>Peniculida</taxon>
        <taxon>Parameciidae</taxon>
        <taxon>Paramecium</taxon>
    </lineage>
</organism>
<accession>A0A8S1RP16</accession>
<evidence type="ECO:0000313" key="2">
    <source>
        <dbReference type="Proteomes" id="UP000692954"/>
    </source>
</evidence>
<gene>
    <name evidence="1" type="ORF">PSON_ATCC_30995.1.T2070003</name>
</gene>
<dbReference type="AlphaFoldDB" id="A0A8S1RP16"/>
<protein>
    <submittedName>
        <fullName evidence="1">Uncharacterized protein</fullName>
    </submittedName>
</protein>
<proteinExistence type="predicted"/>
<evidence type="ECO:0000313" key="1">
    <source>
        <dbReference type="EMBL" id="CAD8129082.1"/>
    </source>
</evidence>
<reference evidence="1" key="1">
    <citation type="submission" date="2021-01" db="EMBL/GenBank/DDBJ databases">
        <authorList>
            <consortium name="Genoscope - CEA"/>
            <person name="William W."/>
        </authorList>
    </citation>
    <scope>NUCLEOTIDE SEQUENCE</scope>
</reference>
<comment type="caution">
    <text evidence="1">The sequence shown here is derived from an EMBL/GenBank/DDBJ whole genome shotgun (WGS) entry which is preliminary data.</text>
</comment>
<sequence length="206" mass="24908">MKEIFNERSFYQEHDPIKKIRNNFKDYKMLLGTDYPGQIASTPCNGEIITFQLIQQEQWLKTLFFMVKQWIEFHYFLSSNLKKDQNISCFYLICNIARNKTNKSCHRIGQLITQKVQIQRSMLIIQSFQKILQDYCIISKQIDFRCLSSEFLRDPKEIVERQHKIQNVLFTSKYNLLLVAYFFFMKKWGGGFREEVVKQKDDRNYY</sequence>